<organism evidence="4 5">
    <name type="scientific">Streptomyces decoyicus</name>
    <dbReference type="NCBI Taxonomy" id="249567"/>
    <lineage>
        <taxon>Bacteria</taxon>
        <taxon>Bacillati</taxon>
        <taxon>Actinomycetota</taxon>
        <taxon>Actinomycetes</taxon>
        <taxon>Kitasatosporales</taxon>
        <taxon>Streptomycetaceae</taxon>
        <taxon>Streptomyces</taxon>
    </lineage>
</organism>
<evidence type="ECO:0000256" key="1">
    <source>
        <dbReference type="ARBA" id="ARBA00022729"/>
    </source>
</evidence>
<evidence type="ECO:0000313" key="4">
    <source>
        <dbReference type="EMBL" id="WSB73033.1"/>
    </source>
</evidence>
<dbReference type="InterPro" id="IPR043504">
    <property type="entry name" value="Peptidase_S1_PA_chymotrypsin"/>
</dbReference>
<proteinExistence type="predicted"/>
<dbReference type="SUPFAM" id="SSF69318">
    <property type="entry name" value="Integrin alpha N-terminal domain"/>
    <property type="match status" value="1"/>
</dbReference>
<reference evidence="4 5" key="1">
    <citation type="submission" date="2022-10" db="EMBL/GenBank/DDBJ databases">
        <title>The complete genomes of actinobacterial strains from the NBC collection.</title>
        <authorList>
            <person name="Joergensen T.S."/>
            <person name="Alvarez Arevalo M."/>
            <person name="Sterndorff E.B."/>
            <person name="Faurdal D."/>
            <person name="Vuksanovic O."/>
            <person name="Mourched A.-S."/>
            <person name="Charusanti P."/>
            <person name="Shaw S."/>
            <person name="Blin K."/>
            <person name="Weber T."/>
        </authorList>
    </citation>
    <scope>NUCLEOTIDE SEQUENCE [LARGE SCALE GENOMIC DNA]</scope>
    <source>
        <strain evidence="4 5">NBC 01774</strain>
    </source>
</reference>
<dbReference type="Pfam" id="PF13365">
    <property type="entry name" value="Trypsin_2"/>
    <property type="match status" value="1"/>
</dbReference>
<feature type="region of interest" description="Disordered" evidence="2">
    <location>
        <begin position="43"/>
        <end position="88"/>
    </location>
</feature>
<gene>
    <name evidence="4" type="ORF">OG863_36600</name>
</gene>
<evidence type="ECO:0000256" key="3">
    <source>
        <dbReference type="SAM" id="SignalP"/>
    </source>
</evidence>
<dbReference type="Proteomes" id="UP001344251">
    <property type="component" value="Chromosome"/>
</dbReference>
<evidence type="ECO:0000256" key="2">
    <source>
        <dbReference type="SAM" id="MobiDB-lite"/>
    </source>
</evidence>
<feature type="chain" id="PRO_5046488545" evidence="3">
    <location>
        <begin position="27"/>
        <end position="647"/>
    </location>
</feature>
<dbReference type="Gene3D" id="2.40.10.10">
    <property type="entry name" value="Trypsin-like serine proteases"/>
    <property type="match status" value="2"/>
</dbReference>
<feature type="compositionally biased region" description="Low complexity" evidence="2">
    <location>
        <begin position="54"/>
        <end position="66"/>
    </location>
</feature>
<dbReference type="PANTHER" id="PTHR15462">
    <property type="entry name" value="SERINE PROTEASE"/>
    <property type="match status" value="1"/>
</dbReference>
<dbReference type="InterPro" id="IPR050966">
    <property type="entry name" value="Glutamyl_endopeptidase"/>
</dbReference>
<feature type="compositionally biased region" description="Basic and acidic residues" evidence="2">
    <location>
        <begin position="106"/>
        <end position="115"/>
    </location>
</feature>
<accession>A0ABZ1FRF0</accession>
<dbReference type="RefSeq" id="WP_326622618.1">
    <property type="nucleotide sequence ID" value="NZ_CP109106.1"/>
</dbReference>
<dbReference type="PANTHER" id="PTHR15462:SF8">
    <property type="entry name" value="SERINE PROTEASE"/>
    <property type="match status" value="1"/>
</dbReference>
<dbReference type="SUPFAM" id="SSF50494">
    <property type="entry name" value="Trypsin-like serine proteases"/>
    <property type="match status" value="1"/>
</dbReference>
<keyword evidence="5" id="KW-1185">Reference proteome</keyword>
<evidence type="ECO:0000313" key="5">
    <source>
        <dbReference type="Proteomes" id="UP001344251"/>
    </source>
</evidence>
<protein>
    <submittedName>
        <fullName evidence="4">Trypsin-like peptidase domain-containing protein</fullName>
    </submittedName>
</protein>
<feature type="compositionally biased region" description="Basic and acidic residues" evidence="2">
    <location>
        <begin position="78"/>
        <end position="88"/>
    </location>
</feature>
<dbReference type="InterPro" id="IPR009003">
    <property type="entry name" value="Peptidase_S1_PA"/>
</dbReference>
<keyword evidence="1 3" id="KW-0732">Signal</keyword>
<dbReference type="InterPro" id="IPR028994">
    <property type="entry name" value="Integrin_alpha_N"/>
</dbReference>
<dbReference type="PROSITE" id="PS00134">
    <property type="entry name" value="TRYPSIN_HIS"/>
    <property type="match status" value="1"/>
</dbReference>
<sequence length="647" mass="68732">MKRITWGRAAAIGVCASIVPAVPAVAAHPSAPADGKAVTYHGAYRSLPGDRPSSDSTAAAATPAPDDTAKPSQGVTPEEIRKAQEAERYWTPERIRAAVPVDAVRDAGKLPDGQRRAGAAAGNRSAAQPSHPAHAGVATVGVFLIRNDDGSPTPNQFCTASAVTSSTKSLVLTAAHCLKSDKPPRNVAFVPGYRAGASQAGESGETPYGIFPMEQGKVWIDSRYLARTPSDDVDFAFLRVGPNSQGQLLEDAVGRGNSLTSVPAAQLARRDVTVIGYPGGQKTPLQCTNDTKAFQGRFMEITCAGYRSGVSGGPFLESFDGSRGNLVGAIGGYRTGGASDDVSYTSQFDNDVFRLYHQAVDDAAPDTVNPLGSASTWQHATGLTTGRFHTDSVRNGTGDLIVRWSDGEVSLYPGNRRYGFAKDIQLAKKDGPWKQAKVVTAGEFTGNTTDDLLVRWADGKLTLYKDVNETNKLTQAVQLKGPNDTWTHALGLTAGRFGGGNTRRDDLVVRWSDGEVTLYTNVDGKGLHAEKRLEKRNTTWPHARDIAAGNFATESGDQDLFVAWSDGEVTVYENTGAKGLTAAAERRLRPAKSAWRNTGLAVSGAFGGGTRQDDLIARWPGGQLVMYGDTTTKSLGREIVLVPPQIS</sequence>
<feature type="signal peptide" evidence="3">
    <location>
        <begin position="1"/>
        <end position="26"/>
    </location>
</feature>
<feature type="region of interest" description="Disordered" evidence="2">
    <location>
        <begin position="106"/>
        <end position="133"/>
    </location>
</feature>
<dbReference type="EMBL" id="CP109106">
    <property type="protein sequence ID" value="WSB73033.1"/>
    <property type="molecule type" value="Genomic_DNA"/>
</dbReference>
<feature type="compositionally biased region" description="Low complexity" evidence="2">
    <location>
        <begin position="116"/>
        <end position="127"/>
    </location>
</feature>
<dbReference type="InterPro" id="IPR018114">
    <property type="entry name" value="TRYPSIN_HIS"/>
</dbReference>
<name>A0ABZ1FRF0_9ACTN</name>